<sequence>MPGAKKGKPWLNGAVKGALTLGVGVVLVAGLPADKAQAVECENSGAGGPGPAGDDGGVINNTACGAGADASGLGGANTAVGSGANASGTDGALNTATGSDSNASGAGSANVALGQSAQSAGATSNNVALGNSADAAGDGGSNIALGVGAGASGAFTSNIAIGNFAQSSDNAIALGAGSNATGALAVGFLTASANGGAAIGNFSTATGVESTAIGPRASATAQNSVAVGAGASATHTNAAAFGAGATTTRANQQVFGTASNTYTMPGLTSSASRSAQGSPTHLVTSNAAGDLAAYTPTELGLATGADLVQLRERDDELTEGIAVVASLAQPIMLPGQSFVMRAGWGQFDDASALGFTAAGIIAKDVLRPGAGTLVLDGGLGVGTGEGQVSGRAGMSFGW</sequence>
<evidence type="ECO:0008006" key="3">
    <source>
        <dbReference type="Google" id="ProtNLM"/>
    </source>
</evidence>
<proteinExistence type="predicted"/>
<dbReference type="Proteomes" id="UP001597102">
    <property type="component" value="Unassembled WGS sequence"/>
</dbReference>
<dbReference type="Gene3D" id="2.150.10.10">
    <property type="entry name" value="Serralysin-like metalloprotease, C-terminal"/>
    <property type="match status" value="2"/>
</dbReference>
<evidence type="ECO:0000313" key="1">
    <source>
        <dbReference type="EMBL" id="MFD0986633.1"/>
    </source>
</evidence>
<comment type="caution">
    <text evidence="1">The sequence shown here is derived from an EMBL/GenBank/DDBJ whole genome shotgun (WGS) entry which is preliminary data.</text>
</comment>
<keyword evidence="2" id="KW-1185">Reference proteome</keyword>
<protein>
    <recommendedName>
        <fullName evidence="3">Trimeric autotransporter adhesin</fullName>
    </recommendedName>
</protein>
<reference evidence="2" key="1">
    <citation type="journal article" date="2019" name="Int. J. Syst. Evol. Microbiol.">
        <title>The Global Catalogue of Microorganisms (GCM) 10K type strain sequencing project: providing services to taxonomists for standard genome sequencing and annotation.</title>
        <authorList>
            <consortium name="The Broad Institute Genomics Platform"/>
            <consortium name="The Broad Institute Genome Sequencing Center for Infectious Disease"/>
            <person name="Wu L."/>
            <person name="Ma J."/>
        </authorList>
    </citation>
    <scope>NUCLEOTIDE SEQUENCE [LARGE SCALE GENOMIC DNA]</scope>
    <source>
        <strain evidence="2">CCUG 61697</strain>
    </source>
</reference>
<name>A0ABW3J876_9HYPH</name>
<organism evidence="1 2">
    <name type="scientific">Methyloligella solikamskensis</name>
    <dbReference type="NCBI Taxonomy" id="1177756"/>
    <lineage>
        <taxon>Bacteria</taxon>
        <taxon>Pseudomonadati</taxon>
        <taxon>Pseudomonadota</taxon>
        <taxon>Alphaproteobacteria</taxon>
        <taxon>Hyphomicrobiales</taxon>
        <taxon>Hyphomicrobiaceae</taxon>
        <taxon>Methyloligella</taxon>
    </lineage>
</organism>
<dbReference type="EMBL" id="JBHTJO010000001">
    <property type="protein sequence ID" value="MFD0986633.1"/>
    <property type="molecule type" value="Genomic_DNA"/>
</dbReference>
<accession>A0ABW3J876</accession>
<dbReference type="RefSeq" id="WP_379087139.1">
    <property type="nucleotide sequence ID" value="NZ_JBHTJO010000001.1"/>
</dbReference>
<gene>
    <name evidence="1" type="ORF">ACFQ2F_05935</name>
</gene>
<evidence type="ECO:0000313" key="2">
    <source>
        <dbReference type="Proteomes" id="UP001597102"/>
    </source>
</evidence>
<dbReference type="InterPro" id="IPR011049">
    <property type="entry name" value="Serralysin-like_metalloprot_C"/>
</dbReference>